<proteinExistence type="inferred from homology"/>
<comment type="cofactor">
    <cofactor evidence="2">
        <name>pyridoxal 5'-phosphate</name>
        <dbReference type="ChEBI" id="CHEBI:597326"/>
    </cofactor>
</comment>
<keyword evidence="6" id="KW-0808">Transferase</keyword>
<dbReference type="Pfam" id="PF00343">
    <property type="entry name" value="Phosphorylase"/>
    <property type="match status" value="1"/>
</dbReference>
<keyword evidence="5" id="KW-0328">Glycosyltransferase</keyword>
<dbReference type="OrthoDB" id="7229284at2"/>
<dbReference type="AlphaFoldDB" id="A0A1C7AEV8"/>
<dbReference type="GO" id="GO:0030170">
    <property type="term" value="F:pyridoxal phosphate binding"/>
    <property type="evidence" value="ECO:0007669"/>
    <property type="project" value="InterPro"/>
</dbReference>
<evidence type="ECO:0000256" key="2">
    <source>
        <dbReference type="ARBA" id="ARBA00001933"/>
    </source>
</evidence>
<comment type="function">
    <text evidence="9">Phosphorylase is an important allosteric enzyme in carbohydrate metabolism. Enzymes from different sources differ in their regulatory mechanisms and in their natural substrates. However, all known phosphorylases share catalytic and structural properties.</text>
</comment>
<organism evidence="10 11">
    <name type="scientific">Sulfurifustis variabilis</name>
    <dbReference type="NCBI Taxonomy" id="1675686"/>
    <lineage>
        <taxon>Bacteria</taxon>
        <taxon>Pseudomonadati</taxon>
        <taxon>Pseudomonadota</taxon>
        <taxon>Gammaproteobacteria</taxon>
        <taxon>Acidiferrobacterales</taxon>
        <taxon>Acidiferrobacteraceae</taxon>
        <taxon>Sulfurifustis</taxon>
    </lineage>
</organism>
<keyword evidence="7" id="KW-0663">Pyridoxal phosphate</keyword>
<reference evidence="10 11" key="1">
    <citation type="submission" date="2015-08" db="EMBL/GenBank/DDBJ databases">
        <title>Complete genome sequence of Sulfurifustis variabilis.</title>
        <authorList>
            <person name="Miura A."/>
            <person name="Kojima H."/>
            <person name="Fukui M."/>
        </authorList>
    </citation>
    <scope>NUCLEOTIDE SEQUENCE [LARGE SCALE GENOMIC DNA]</scope>
    <source>
        <strain evidence="11">skN76</strain>
    </source>
</reference>
<evidence type="ECO:0000256" key="9">
    <source>
        <dbReference type="ARBA" id="ARBA00025174"/>
    </source>
</evidence>
<dbReference type="EC" id="2.4.1.1" evidence="4"/>
<evidence type="ECO:0000256" key="4">
    <source>
        <dbReference type="ARBA" id="ARBA00012591"/>
    </source>
</evidence>
<dbReference type="InterPro" id="IPR035090">
    <property type="entry name" value="Pyridoxal_P_attach_site"/>
</dbReference>
<dbReference type="Proteomes" id="UP000218899">
    <property type="component" value="Chromosome"/>
</dbReference>
<protein>
    <recommendedName>
        <fullName evidence="4">glycogen phosphorylase</fullName>
        <ecNumber evidence="4">2.4.1.1</ecNumber>
    </recommendedName>
</protein>
<accession>A0A1C7AEV8</accession>
<comment type="catalytic activity">
    <reaction evidence="1">
        <text>[(1-&gt;4)-alpha-D-glucosyl](n) + phosphate = [(1-&gt;4)-alpha-D-glucosyl](n-1) + alpha-D-glucose 1-phosphate</text>
        <dbReference type="Rhea" id="RHEA:41732"/>
        <dbReference type="Rhea" id="RHEA-COMP:9584"/>
        <dbReference type="Rhea" id="RHEA-COMP:9586"/>
        <dbReference type="ChEBI" id="CHEBI:15444"/>
        <dbReference type="ChEBI" id="CHEBI:43474"/>
        <dbReference type="ChEBI" id="CHEBI:58601"/>
        <dbReference type="EC" id="2.4.1.1"/>
    </reaction>
</comment>
<dbReference type="Gene3D" id="3.40.50.2000">
    <property type="entry name" value="Glycogen Phosphorylase B"/>
    <property type="match status" value="3"/>
</dbReference>
<dbReference type="GO" id="GO:0008184">
    <property type="term" value="F:glycogen phosphorylase activity"/>
    <property type="evidence" value="ECO:0007669"/>
    <property type="project" value="InterPro"/>
</dbReference>
<comment type="similarity">
    <text evidence="3">Belongs to the glycogen phosphorylase family.</text>
</comment>
<dbReference type="PROSITE" id="PS00102">
    <property type="entry name" value="PHOSPHORYLASE"/>
    <property type="match status" value="1"/>
</dbReference>
<evidence type="ECO:0000313" key="11">
    <source>
        <dbReference type="Proteomes" id="UP000218899"/>
    </source>
</evidence>
<evidence type="ECO:0000256" key="6">
    <source>
        <dbReference type="ARBA" id="ARBA00022679"/>
    </source>
</evidence>
<evidence type="ECO:0000256" key="8">
    <source>
        <dbReference type="ARBA" id="ARBA00023277"/>
    </source>
</evidence>
<evidence type="ECO:0000313" key="10">
    <source>
        <dbReference type="EMBL" id="BAU49715.1"/>
    </source>
</evidence>
<evidence type="ECO:0000256" key="3">
    <source>
        <dbReference type="ARBA" id="ARBA00006047"/>
    </source>
</evidence>
<evidence type="ECO:0000256" key="1">
    <source>
        <dbReference type="ARBA" id="ARBA00001275"/>
    </source>
</evidence>
<dbReference type="SUPFAM" id="SSF53756">
    <property type="entry name" value="UDP-Glycosyltransferase/glycogen phosphorylase"/>
    <property type="match status" value="1"/>
</dbReference>
<dbReference type="PANTHER" id="PTHR42655">
    <property type="entry name" value="GLYCOGEN PHOSPHORYLASE"/>
    <property type="match status" value="1"/>
</dbReference>
<dbReference type="RefSeq" id="WP_096462087.1">
    <property type="nucleotide sequence ID" value="NZ_AP014936.1"/>
</dbReference>
<evidence type="ECO:0000256" key="5">
    <source>
        <dbReference type="ARBA" id="ARBA00022676"/>
    </source>
</evidence>
<name>A0A1C7AEV8_9GAMM</name>
<keyword evidence="8" id="KW-0119">Carbohydrate metabolism</keyword>
<dbReference type="InterPro" id="IPR052182">
    <property type="entry name" value="Glycogen/Maltodextrin_Phosph"/>
</dbReference>
<dbReference type="PANTHER" id="PTHR42655:SF1">
    <property type="entry name" value="GLYCOGEN PHOSPHORYLASE"/>
    <property type="match status" value="1"/>
</dbReference>
<dbReference type="InterPro" id="IPR000811">
    <property type="entry name" value="Glyco_trans_35"/>
</dbReference>
<sequence length="563" mass="62888">MLHRFVHQERIAYFTMEVALRNEISTYSGGLGVLAGDTVRSAADLELPLVTVSLVSRQGYFRQSLDAEGRQIEHPDPWEPARFAQPLPAKVSVPIEGRVVWVAAWLYVLESHRGGRQPVILLDTSLPENAEPDRAITDYLYGGDPTYRLKQEAVLGIGGVRMLYALGFRVRQFHMNEGHSALLTLELLERYAYPPEDVRPGELRYDIPRVRELCNFTTHTPVEAGHDRFPYDLVQRVLGDFVDLPTLKQLAGAGELNMTQLALSMSEYINGVAKRHAETSRRMFPGYQVRAVTNGVHPFAWTAPPLAKLYDAHVPGWCHEPELLVRAECCIGDEAIWAAHREAKAALLDKVATLSGVRLDADTAMLGFARRMTAYKRPELLFSDLERLASIATNHRIQIVLAGKAHPRDEGGKRAIEQLHRHIRALSGRVRVVFLPNYDMALALLMVSGVDVWVNTPLRPLEASGTSGMKAALNGVPSLSVLDGWWVEGRIEGITGWAIGDDDGPGERDAESLYDKLERVVLPLYYENRAGWIAVMKGAIAKNGSVFNSHRMMRRYATDAYIR</sequence>
<dbReference type="InterPro" id="IPR011834">
    <property type="entry name" value="Agluc_phsphrylas"/>
</dbReference>
<dbReference type="NCBIfam" id="TIGR02094">
    <property type="entry name" value="more_P_ylases"/>
    <property type="match status" value="1"/>
</dbReference>
<dbReference type="KEGG" id="sva:SVA_3167"/>
<dbReference type="EMBL" id="AP014936">
    <property type="protein sequence ID" value="BAU49715.1"/>
    <property type="molecule type" value="Genomic_DNA"/>
</dbReference>
<keyword evidence="11" id="KW-1185">Reference proteome</keyword>
<dbReference type="GO" id="GO:0005975">
    <property type="term" value="P:carbohydrate metabolic process"/>
    <property type="evidence" value="ECO:0007669"/>
    <property type="project" value="InterPro"/>
</dbReference>
<gene>
    <name evidence="10" type="ORF">SVA_3167</name>
</gene>
<evidence type="ECO:0000256" key="7">
    <source>
        <dbReference type="ARBA" id="ARBA00022898"/>
    </source>
</evidence>